<evidence type="ECO:0000313" key="14">
    <source>
        <dbReference type="EMBL" id="KAG7520978.1"/>
    </source>
</evidence>
<name>A0AAV6SWF5_SOLSE</name>
<keyword evidence="15" id="KW-1185">Reference proteome</keyword>
<proteinExistence type="inferred from homology"/>
<keyword evidence="6 12" id="KW-0732">Signal</keyword>
<sequence>MERLILLCLKCIILSIAVEAVFEDQVGKFDWRQKYVGKVRFSHFDTHSQSSKKVLLATEKNVFAALNTRTGELLWRHVDKTGPEGNIDAFLQHGQDALLVVGNGRLLRSWEINVGGLNWEIVLDSGSFQSACLVGQQDTVKHVAVLKKTAISLHYLFNGHQKWIENLPDSETVDYQAVYSGGNGEVYVLGVVPHSHITIVAYSVEDGEIIKQVSVEAPWLSNIQASCAVVGQGMLTCVDSATVSLYMLDLHVQSQMTQIPLQSLGLQTAPGFHPALVSTQPNPARPPLSEFLLHLGPEHYLLLQLNSGLIVTLRDFKPAMLVSFATTGEKTIAAVMSPKNKTACSVNLFSAESGRRLLDTGLIFNMDPNGGKPEKLYVQAFLKKDDSVGYRVMVQTEDHTLTFIQQPGRVIWTREEALSDVVTMEMVDLPLTGTQAELEGEFGKKADGLLSMVLKRLSSQFILLQAWISHLWKLFYDARKPRSQVKNDVTIENLSRDEFNLQKMMVMVTASGKLFGIDSKTGSILWRHNLDNIPAHAAFKLMVQRTTAHFPHPPQCTLLIKDKDTGLATLHVFNPIFGKKSHITPPTLPQPILQSLILPLMDQDYAKVLLLVDDQYKVSAFPSTKNVLQQLQEMASSIFFYLVDSSQGRLSGYRLRTDLSTELIWEVIIPAEVQTIVSVKGKRPNEHVHSQGRVMGDRSVLYKYLNPNLLAVVTESTDLHQERSFIGILLIDGVTGRIFHEAIQRKAKGPVHVVHSENWVVVSIVIALDQTKGHEYI</sequence>
<comment type="similarity">
    <text evidence="2">Belongs to the EMC1 family.</text>
</comment>
<evidence type="ECO:0000256" key="12">
    <source>
        <dbReference type="SAM" id="SignalP"/>
    </source>
</evidence>
<gene>
    <name evidence="14" type="ORF">JOB18_039932</name>
</gene>
<comment type="subcellular location">
    <subcellularLocation>
        <location evidence="1">Endoplasmic reticulum membrane</location>
        <topology evidence="1">Single-pass type I membrane protein</topology>
    </subcellularLocation>
</comment>
<comment type="caution">
    <text evidence="14">The sequence shown here is derived from an EMBL/GenBank/DDBJ whole genome shotgun (WGS) entry which is preliminary data.</text>
</comment>
<organism evidence="14 15">
    <name type="scientific">Solea senegalensis</name>
    <name type="common">Senegalese sole</name>
    <dbReference type="NCBI Taxonomy" id="28829"/>
    <lineage>
        <taxon>Eukaryota</taxon>
        <taxon>Metazoa</taxon>
        <taxon>Chordata</taxon>
        <taxon>Craniata</taxon>
        <taxon>Vertebrata</taxon>
        <taxon>Euteleostomi</taxon>
        <taxon>Actinopterygii</taxon>
        <taxon>Neopterygii</taxon>
        <taxon>Teleostei</taxon>
        <taxon>Neoteleostei</taxon>
        <taxon>Acanthomorphata</taxon>
        <taxon>Carangaria</taxon>
        <taxon>Pleuronectiformes</taxon>
        <taxon>Pleuronectoidei</taxon>
        <taxon>Soleidae</taxon>
        <taxon>Solea</taxon>
    </lineage>
</organism>
<keyword evidence="7" id="KW-0256">Endoplasmic reticulum</keyword>
<dbReference type="EMBL" id="JAGKHQ010000003">
    <property type="protein sequence ID" value="KAG7520978.1"/>
    <property type="molecule type" value="Genomic_DNA"/>
</dbReference>
<dbReference type="PANTHER" id="PTHR21573">
    <property type="entry name" value="ER MEMBRANE PROTEIN COMPLEX SUBUNIT 1"/>
    <property type="match status" value="1"/>
</dbReference>
<comment type="subunit">
    <text evidence="3">Component of the ER membrane protein complex (EMC).</text>
</comment>
<evidence type="ECO:0000256" key="1">
    <source>
        <dbReference type="ARBA" id="ARBA00004115"/>
    </source>
</evidence>
<dbReference type="GO" id="GO:0072546">
    <property type="term" value="C:EMC complex"/>
    <property type="evidence" value="ECO:0007669"/>
    <property type="project" value="InterPro"/>
</dbReference>
<feature type="signal peptide" evidence="12">
    <location>
        <begin position="1"/>
        <end position="20"/>
    </location>
</feature>
<dbReference type="AlphaFoldDB" id="A0AAV6SWF5"/>
<keyword evidence="10" id="KW-1015">Disulfide bond</keyword>
<evidence type="ECO:0000256" key="10">
    <source>
        <dbReference type="ARBA" id="ARBA00023157"/>
    </source>
</evidence>
<evidence type="ECO:0000256" key="7">
    <source>
        <dbReference type="ARBA" id="ARBA00022824"/>
    </source>
</evidence>
<evidence type="ECO:0000256" key="5">
    <source>
        <dbReference type="ARBA" id="ARBA00022692"/>
    </source>
</evidence>
<dbReference type="FunFam" id="2.130.10.10:FF:000856">
    <property type="entry name" value="ER membrane protein complex subunit 1"/>
    <property type="match status" value="1"/>
</dbReference>
<evidence type="ECO:0000256" key="11">
    <source>
        <dbReference type="ARBA" id="ARBA00023180"/>
    </source>
</evidence>
<evidence type="ECO:0000256" key="3">
    <source>
        <dbReference type="ARBA" id="ARBA00011276"/>
    </source>
</evidence>
<evidence type="ECO:0000256" key="6">
    <source>
        <dbReference type="ARBA" id="ARBA00022729"/>
    </source>
</evidence>
<evidence type="ECO:0000313" key="15">
    <source>
        <dbReference type="Proteomes" id="UP000693946"/>
    </source>
</evidence>
<evidence type="ECO:0000259" key="13">
    <source>
        <dbReference type="Pfam" id="PF25293"/>
    </source>
</evidence>
<evidence type="ECO:0000256" key="2">
    <source>
        <dbReference type="ARBA" id="ARBA00007904"/>
    </source>
</evidence>
<reference evidence="14 15" key="1">
    <citation type="journal article" date="2021" name="Sci. Rep.">
        <title>Chromosome anchoring in Senegalese sole (Solea senegalensis) reveals sex-associated markers and genome rearrangements in flatfish.</title>
        <authorList>
            <person name="Guerrero-Cozar I."/>
            <person name="Gomez-Garrido J."/>
            <person name="Berbel C."/>
            <person name="Martinez-Blanch J.F."/>
            <person name="Alioto T."/>
            <person name="Claros M.G."/>
            <person name="Gagnaire P.A."/>
            <person name="Manchado M."/>
        </authorList>
    </citation>
    <scope>NUCLEOTIDE SEQUENCE [LARGE SCALE GENOMIC DNA]</scope>
    <source>
        <strain evidence="14">Sse05_10M</strain>
    </source>
</reference>
<protein>
    <recommendedName>
        <fullName evidence="4">ER membrane protein complex subunit 1</fullName>
    </recommendedName>
</protein>
<keyword evidence="5" id="KW-0812">Transmembrane</keyword>
<dbReference type="Proteomes" id="UP000693946">
    <property type="component" value="Linkage Group LG11"/>
</dbReference>
<evidence type="ECO:0000256" key="9">
    <source>
        <dbReference type="ARBA" id="ARBA00023136"/>
    </source>
</evidence>
<feature type="chain" id="PRO_5043361228" description="ER membrane protein complex subunit 1" evidence="12">
    <location>
        <begin position="21"/>
        <end position="777"/>
    </location>
</feature>
<keyword evidence="9" id="KW-0472">Membrane</keyword>
<dbReference type="InterPro" id="IPR026895">
    <property type="entry name" value="EMC1"/>
</dbReference>
<feature type="domain" description="EMC1 first beta-propeller" evidence="13">
    <location>
        <begin position="20"/>
        <end position="416"/>
    </location>
</feature>
<evidence type="ECO:0000256" key="4">
    <source>
        <dbReference type="ARBA" id="ARBA00020824"/>
    </source>
</evidence>
<dbReference type="GO" id="GO:0034975">
    <property type="term" value="P:protein folding in endoplasmic reticulum"/>
    <property type="evidence" value="ECO:0007669"/>
    <property type="project" value="TreeGrafter"/>
</dbReference>
<dbReference type="InterPro" id="IPR058545">
    <property type="entry name" value="Beta-prop_EMC1_1st"/>
</dbReference>
<keyword evidence="11" id="KW-0325">Glycoprotein</keyword>
<evidence type="ECO:0000256" key="8">
    <source>
        <dbReference type="ARBA" id="ARBA00022989"/>
    </source>
</evidence>
<keyword evidence="8" id="KW-1133">Transmembrane helix</keyword>
<dbReference type="PANTHER" id="PTHR21573:SF0">
    <property type="entry name" value="ER MEMBRANE PROTEIN COMPLEX SUBUNIT 1"/>
    <property type="match status" value="1"/>
</dbReference>
<dbReference type="Pfam" id="PF25293">
    <property type="entry name" value="Beta-prop_EMC1_N"/>
    <property type="match status" value="1"/>
</dbReference>
<accession>A0AAV6SWF5</accession>